<keyword evidence="2" id="KW-1185">Reference proteome</keyword>
<accession>A0A975BB32</accession>
<dbReference type="Proteomes" id="UP000663720">
    <property type="component" value="Chromosome"/>
</dbReference>
<name>A0A975BB32_9BACT</name>
<dbReference type="InterPro" id="IPR009899">
    <property type="entry name" value="ArdA"/>
</dbReference>
<dbReference type="RefSeq" id="WP_207688293.1">
    <property type="nucleotide sequence ID" value="NZ_CP061799.1"/>
</dbReference>
<dbReference type="Gene3D" id="3.10.20.480">
    <property type="entry name" value="Antirestriction protein ArdA, domain 1"/>
    <property type="match status" value="1"/>
</dbReference>
<dbReference type="EMBL" id="CP061799">
    <property type="protein sequence ID" value="QTA82354.1"/>
    <property type="molecule type" value="Genomic_DNA"/>
</dbReference>
<protein>
    <submittedName>
        <fullName evidence="1">Antirestriction protein</fullName>
    </submittedName>
</protein>
<dbReference type="KEGG" id="dli:dnl_47290"/>
<dbReference type="AlphaFoldDB" id="A0A975BB32"/>
<evidence type="ECO:0000313" key="1">
    <source>
        <dbReference type="EMBL" id="QTA82354.1"/>
    </source>
</evidence>
<dbReference type="Gene3D" id="1.10.10.1190">
    <property type="entry name" value="Antirestriction protein ArdA, domain 3"/>
    <property type="match status" value="1"/>
</dbReference>
<sequence length="169" mass="19795">MSDTPKIYVACLSSYNSGILHGKRISANQDAEDIQKEIQEMLKQSPVPDAEEWAIHDYEGFYEIRISEYEDIETLSNVAQNIEEYGEAYAHYVSDIGDMEDEIEQFEEAYRGEFKSKDDFGYRMMCDCYNIPDFLHTYIDYEKYAKDLLVCDYSYVSAETGNIFVYMRL</sequence>
<reference evidence="1" key="1">
    <citation type="journal article" date="2021" name="Microb. Physiol.">
        <title>Proteogenomic Insights into the Physiology of Marine, Sulfate-Reducing, Filamentous Desulfonema limicola and Desulfonema magnum.</title>
        <authorList>
            <person name="Schnaars V."/>
            <person name="Wohlbrand L."/>
            <person name="Scheve S."/>
            <person name="Hinrichs C."/>
            <person name="Reinhardt R."/>
            <person name="Rabus R."/>
        </authorList>
    </citation>
    <scope>NUCLEOTIDE SEQUENCE</scope>
    <source>
        <strain evidence="1">5ac10</strain>
    </source>
</reference>
<organism evidence="1 2">
    <name type="scientific">Desulfonema limicola</name>
    <dbReference type="NCBI Taxonomy" id="45656"/>
    <lineage>
        <taxon>Bacteria</taxon>
        <taxon>Pseudomonadati</taxon>
        <taxon>Thermodesulfobacteriota</taxon>
        <taxon>Desulfobacteria</taxon>
        <taxon>Desulfobacterales</taxon>
        <taxon>Desulfococcaceae</taxon>
        <taxon>Desulfonema</taxon>
    </lineage>
</organism>
<dbReference type="Pfam" id="PF07275">
    <property type="entry name" value="ArdA"/>
    <property type="match status" value="1"/>
</dbReference>
<dbReference type="InterPro" id="IPR041893">
    <property type="entry name" value="ArdA_dom3"/>
</dbReference>
<gene>
    <name evidence="1" type="ORF">dnl_47290</name>
</gene>
<evidence type="ECO:0000313" key="2">
    <source>
        <dbReference type="Proteomes" id="UP000663720"/>
    </source>
</evidence>
<dbReference type="InterPro" id="IPR041895">
    <property type="entry name" value="ArdA_dom1"/>
</dbReference>
<proteinExistence type="predicted"/>